<feature type="domain" description="Peptidase S9 prolyl oligopeptidase catalytic" evidence="1">
    <location>
        <begin position="17"/>
        <end position="77"/>
    </location>
</feature>
<dbReference type="GO" id="GO:0006508">
    <property type="term" value="P:proteolysis"/>
    <property type="evidence" value="ECO:0007669"/>
    <property type="project" value="InterPro"/>
</dbReference>
<dbReference type="AlphaFoldDB" id="A0A3N4KSJ5"/>
<keyword evidence="3" id="KW-1185">Reference proteome</keyword>
<reference evidence="2 3" key="1">
    <citation type="journal article" date="2018" name="Nat. Ecol. Evol.">
        <title>Pezizomycetes genomes reveal the molecular basis of ectomycorrhizal truffle lifestyle.</title>
        <authorList>
            <person name="Murat C."/>
            <person name="Payen T."/>
            <person name="Noel B."/>
            <person name="Kuo A."/>
            <person name="Morin E."/>
            <person name="Chen J."/>
            <person name="Kohler A."/>
            <person name="Krizsan K."/>
            <person name="Balestrini R."/>
            <person name="Da Silva C."/>
            <person name="Montanini B."/>
            <person name="Hainaut M."/>
            <person name="Levati E."/>
            <person name="Barry K.W."/>
            <person name="Belfiori B."/>
            <person name="Cichocki N."/>
            <person name="Clum A."/>
            <person name="Dockter R.B."/>
            <person name="Fauchery L."/>
            <person name="Guy J."/>
            <person name="Iotti M."/>
            <person name="Le Tacon F."/>
            <person name="Lindquist E.A."/>
            <person name="Lipzen A."/>
            <person name="Malagnac F."/>
            <person name="Mello A."/>
            <person name="Molinier V."/>
            <person name="Miyauchi S."/>
            <person name="Poulain J."/>
            <person name="Riccioni C."/>
            <person name="Rubini A."/>
            <person name="Sitrit Y."/>
            <person name="Splivallo R."/>
            <person name="Traeger S."/>
            <person name="Wang M."/>
            <person name="Zifcakova L."/>
            <person name="Wipf D."/>
            <person name="Zambonelli A."/>
            <person name="Paolocci F."/>
            <person name="Nowrousian M."/>
            <person name="Ottonello S."/>
            <person name="Baldrian P."/>
            <person name="Spatafora J.W."/>
            <person name="Henrissat B."/>
            <person name="Nagy L.G."/>
            <person name="Aury J.M."/>
            <person name="Wincker P."/>
            <person name="Grigoriev I.V."/>
            <person name="Bonfante P."/>
            <person name="Martin F.M."/>
        </authorList>
    </citation>
    <scope>NUCLEOTIDE SEQUENCE [LARGE SCALE GENOMIC DNA]</scope>
    <source>
        <strain evidence="2 3">CCBAS932</strain>
    </source>
</reference>
<dbReference type="Pfam" id="PF00326">
    <property type="entry name" value="Peptidase_S9"/>
    <property type="match status" value="1"/>
</dbReference>
<dbReference type="InterPro" id="IPR001375">
    <property type="entry name" value="Peptidase_S9_cat"/>
</dbReference>
<name>A0A3N4KSJ5_9PEZI</name>
<organism evidence="2 3">
    <name type="scientific">Morchella conica CCBAS932</name>
    <dbReference type="NCBI Taxonomy" id="1392247"/>
    <lineage>
        <taxon>Eukaryota</taxon>
        <taxon>Fungi</taxon>
        <taxon>Dikarya</taxon>
        <taxon>Ascomycota</taxon>
        <taxon>Pezizomycotina</taxon>
        <taxon>Pezizomycetes</taxon>
        <taxon>Pezizales</taxon>
        <taxon>Morchellaceae</taxon>
        <taxon>Morchella</taxon>
    </lineage>
</organism>
<evidence type="ECO:0000313" key="3">
    <source>
        <dbReference type="Proteomes" id="UP000277580"/>
    </source>
</evidence>
<dbReference type="SUPFAM" id="SSF53474">
    <property type="entry name" value="alpha/beta-Hydrolases"/>
    <property type="match status" value="1"/>
</dbReference>
<protein>
    <recommendedName>
        <fullName evidence="1">Peptidase S9 prolyl oligopeptidase catalytic domain-containing protein</fullName>
    </recommendedName>
</protein>
<sequence>MAVRVLFPELMMGGEFPPSFVLHGTGDKNVGIGESEKTVKELERMGVECVFVAAENWGHGWSEEVWNRWGKDVVQFF</sequence>
<dbReference type="Gene3D" id="3.40.50.1820">
    <property type="entry name" value="alpha/beta hydrolase"/>
    <property type="match status" value="1"/>
</dbReference>
<dbReference type="GO" id="GO:0008236">
    <property type="term" value="F:serine-type peptidase activity"/>
    <property type="evidence" value="ECO:0007669"/>
    <property type="project" value="InterPro"/>
</dbReference>
<accession>A0A3N4KSJ5</accession>
<evidence type="ECO:0000313" key="2">
    <source>
        <dbReference type="EMBL" id="RPB08735.1"/>
    </source>
</evidence>
<dbReference type="OrthoDB" id="19653at2759"/>
<proteinExistence type="predicted"/>
<dbReference type="InterPro" id="IPR029058">
    <property type="entry name" value="AB_hydrolase_fold"/>
</dbReference>
<evidence type="ECO:0000259" key="1">
    <source>
        <dbReference type="Pfam" id="PF00326"/>
    </source>
</evidence>
<gene>
    <name evidence="2" type="ORF">P167DRAFT_538984</name>
</gene>
<dbReference type="InParanoid" id="A0A3N4KSJ5"/>
<dbReference type="EMBL" id="ML119159">
    <property type="protein sequence ID" value="RPB08735.1"/>
    <property type="molecule type" value="Genomic_DNA"/>
</dbReference>
<feature type="non-terminal residue" evidence="2">
    <location>
        <position position="77"/>
    </location>
</feature>
<dbReference type="Proteomes" id="UP000277580">
    <property type="component" value="Unassembled WGS sequence"/>
</dbReference>